<dbReference type="InterPro" id="IPR012657">
    <property type="entry name" value="23S_rRNA-intervening_sequence"/>
</dbReference>
<dbReference type="Pfam" id="PF05635">
    <property type="entry name" value="23S_rRNA_IVP"/>
    <property type="match status" value="1"/>
</dbReference>
<name>K1X570_9BACT</name>
<dbReference type="CDD" id="cd16377">
    <property type="entry name" value="23S_rRNA_IVP_like"/>
    <property type="match status" value="1"/>
</dbReference>
<reference evidence="1" key="1">
    <citation type="journal article" date="2012" name="Science">
        <title>Fermentation, hydrogen, and sulfur metabolism in multiple uncultivated bacterial phyla.</title>
        <authorList>
            <person name="Wrighton K.C."/>
            <person name="Thomas B.C."/>
            <person name="Sharon I."/>
            <person name="Miller C.S."/>
            <person name="Castelle C.J."/>
            <person name="VerBerkmoes N.C."/>
            <person name="Wilkins M.J."/>
            <person name="Hettich R.L."/>
            <person name="Lipton M.S."/>
            <person name="Williams K.H."/>
            <person name="Long P.E."/>
            <person name="Banfield J.F."/>
        </authorList>
    </citation>
    <scope>NUCLEOTIDE SEQUENCE [LARGE SCALE GENOMIC DNA]</scope>
</reference>
<organism evidence="1">
    <name type="scientific">uncultured bacterium</name>
    <name type="common">gcode 4</name>
    <dbReference type="NCBI Taxonomy" id="1234023"/>
    <lineage>
        <taxon>Bacteria</taxon>
        <taxon>environmental samples</taxon>
    </lineage>
</organism>
<keyword evidence="1" id="KW-0687">Ribonucleoprotein</keyword>
<comment type="caution">
    <text evidence="1">The sequence shown here is derived from an EMBL/GenBank/DDBJ whole genome shotgun (WGS) entry which is preliminary data.</text>
</comment>
<dbReference type="PANTHER" id="PTHR38471">
    <property type="entry name" value="FOUR HELIX BUNDLE PROTEIN"/>
    <property type="match status" value="1"/>
</dbReference>
<dbReference type="InterPro" id="IPR036583">
    <property type="entry name" value="23S_rRNA_IVS_sf"/>
</dbReference>
<proteinExistence type="predicted"/>
<dbReference type="PANTHER" id="PTHR38471:SF2">
    <property type="entry name" value="FOUR HELIX BUNDLE PROTEIN"/>
    <property type="match status" value="1"/>
</dbReference>
<dbReference type="AlphaFoldDB" id="K1X570"/>
<sequence>MKITQFEDMEIWKDAIHLSTLIYQTTNRWEFKKNFWLRDQIRRAANSVSSNIVEGFERQNNNEFIRFLKIAKWSCGEVRNQIYIAFNVWYIEQSNFETFKNTSLILSKKLSWFIKYLENNRQQWNFTTK</sequence>
<dbReference type="NCBIfam" id="TIGR02436">
    <property type="entry name" value="four helix bundle protein"/>
    <property type="match status" value="1"/>
</dbReference>
<dbReference type="GO" id="GO:0005840">
    <property type="term" value="C:ribosome"/>
    <property type="evidence" value="ECO:0007669"/>
    <property type="project" value="UniProtKB-KW"/>
</dbReference>
<evidence type="ECO:0000313" key="1">
    <source>
        <dbReference type="EMBL" id="EKD25320.1"/>
    </source>
</evidence>
<dbReference type="Gene3D" id="1.20.1440.60">
    <property type="entry name" value="23S rRNA-intervening sequence"/>
    <property type="match status" value="1"/>
</dbReference>
<gene>
    <name evidence="1" type="ORF">ACD_80C00084G0006</name>
</gene>
<accession>K1X570</accession>
<protein>
    <submittedName>
        <fullName evidence="1">S23 ribosomal protein</fullName>
    </submittedName>
</protein>
<keyword evidence="1" id="KW-0689">Ribosomal protein</keyword>
<dbReference type="SUPFAM" id="SSF158446">
    <property type="entry name" value="IVS-encoded protein-like"/>
    <property type="match status" value="1"/>
</dbReference>
<dbReference type="EMBL" id="AMFJ01036091">
    <property type="protein sequence ID" value="EKD25320.1"/>
    <property type="molecule type" value="Genomic_DNA"/>
</dbReference>